<dbReference type="Proteomes" id="UP000287746">
    <property type="component" value="Unassembled WGS sequence"/>
</dbReference>
<evidence type="ECO:0000313" key="1">
    <source>
        <dbReference type="EMBL" id="RSY76255.1"/>
    </source>
</evidence>
<organism evidence="1 2">
    <name type="scientific">Sphingomonas koreensis</name>
    <dbReference type="NCBI Taxonomy" id="93064"/>
    <lineage>
        <taxon>Bacteria</taxon>
        <taxon>Pseudomonadati</taxon>
        <taxon>Pseudomonadota</taxon>
        <taxon>Alphaproteobacteria</taxon>
        <taxon>Sphingomonadales</taxon>
        <taxon>Sphingomonadaceae</taxon>
        <taxon>Sphingomonas</taxon>
    </lineage>
</organism>
<protein>
    <submittedName>
        <fullName evidence="1">Uncharacterized protein</fullName>
    </submittedName>
</protein>
<evidence type="ECO:0000313" key="2">
    <source>
        <dbReference type="Proteomes" id="UP000287746"/>
    </source>
</evidence>
<gene>
    <name evidence="1" type="ORF">DAH66_22265</name>
</gene>
<dbReference type="EMBL" id="QQYZ01000050">
    <property type="protein sequence ID" value="RSY76255.1"/>
    <property type="molecule type" value="Genomic_DNA"/>
</dbReference>
<comment type="caution">
    <text evidence="1">The sequence shown here is derived from an EMBL/GenBank/DDBJ whole genome shotgun (WGS) entry which is preliminary data.</text>
</comment>
<dbReference type="RefSeq" id="WP_126006382.1">
    <property type="nucleotide sequence ID" value="NZ_QQYZ01000050.1"/>
</dbReference>
<name>A0A430FX45_9SPHN</name>
<dbReference type="AlphaFoldDB" id="A0A430FX45"/>
<accession>A0A430FX45</accession>
<sequence>MSTNNTYFTLLDLKASPVTEGTAFLVQDANVSDGTFFWTPGNFTGRSDDENIIGADSMALNVGAWVRQTAGSISFQQSGTGAVIRTVQDALEGQFVSVLDFYQVVDGNNFLPALARSLAASSRVFFPERSQGYIFEPGSPITLTEDTIINFNGQRIISSSAGIAIDLRSTESQTARTLTKNSVHGDPTIEISSAISIQVGDIISIQSNVVPVPLHADRKRETRRVLAKVGSVLTLDDSLNFSWDMTEPAVAAYVYTPVRLTTQGFNYSCPQIDGTTDAYVGLRISGCIDVVHENPQATGVLPFTRTINGSYENIYRWGIQHYYCIGVRIVNPSYIAMSYGTGAYGGTRSVREYNVRSSYCRHSGCDMGEFADGYWLEGIDDDSSGRALSSHACFNWNANKINVRSNLLLSAVRAIGATISDGKVFTAATNADVPHNDAGAPIAGYEYLYSAADYRYENLELVNPARTIFDIHQRYGRRAFFANVRSIDAAIDSSISVRFVDCAFNTAQRATPPVNLIATPSARTAQAPLLDAVLNTGVYEINPRSVMVDQSQGLVRCYGLMARDVAMNPFPCRIRVHTNCFPGVSQPVYVLGRIKLVALVQHENAGFFATQEKWWNFGFNCSTGAGSVFPTEAIFETQVNNAISQSLGSVTWADTGTGLDQHVEFVSTIASDKANPHYSLHYELELVNMGQPGI</sequence>
<proteinExistence type="predicted"/>
<reference evidence="2" key="1">
    <citation type="submission" date="2018-07" db="EMBL/GenBank/DDBJ databases">
        <title>Genomic and Epidemiologic Investigation of an Indolent Hospital Outbreak.</title>
        <authorList>
            <person name="Johnson R.C."/>
            <person name="Deming C."/>
            <person name="Conlan S."/>
            <person name="Zellmer C.J."/>
            <person name="Michelin A.V."/>
            <person name="Lee-Lin S.-Q."/>
            <person name="Thomas P.J."/>
            <person name="Park M."/>
            <person name="Weingarten R.A."/>
            <person name="Less J."/>
            <person name="Dekker J.P."/>
            <person name="Frank K.M."/>
            <person name="Musser K.A."/>
            <person name="Mcquiston J.R."/>
            <person name="Henderson D.K."/>
            <person name="Lau A.F."/>
            <person name="Palmore T.N."/>
            <person name="Segre J.A."/>
        </authorList>
    </citation>
    <scope>NUCLEOTIDE SEQUENCE [LARGE SCALE GENOMIC DNA]</scope>
    <source>
        <strain evidence="2">SK-CDC1_0717</strain>
    </source>
</reference>